<reference evidence="2 3" key="1">
    <citation type="submission" date="2020-07" db="EMBL/GenBank/DDBJ databases">
        <title>Alkalicella. sp. LB2 genome.</title>
        <authorList>
            <person name="Postec A."/>
            <person name="Quemeneur M."/>
        </authorList>
    </citation>
    <scope>NUCLEOTIDE SEQUENCE [LARGE SCALE GENOMIC DNA]</scope>
    <source>
        <strain evidence="2 3">LB2</strain>
    </source>
</reference>
<dbReference type="InterPro" id="IPR021136">
    <property type="entry name" value="Flagellar_hook_control-like_C"/>
</dbReference>
<keyword evidence="2" id="KW-0966">Cell projection</keyword>
<sequence>MKILDGFLPFESQLMNGKTNKNPVADEEYKIFAAFSNLLTQQLTQTEEELVNNEQVELHLIIDDIAEVITKGLPEIDLEKLEEISYKVFPNQENVEKFIEDIKVLVSEVTHSGDSTLEKLNSQNIEDLVKNLIQGEMKESFSKPEQKFYSKNNYYDPKNEISVKTGNEKVVDLNNFRINNGNQSLFYGKNNNGTDLVANMSKEFPLDNEEIQLNEKFQPLTVDPNIRVNMEKLDMVTTNNLIQVPIEELGESILQLAYKNMNILKKGELTTGTMRLYPEELGQVTIELEMLKGDLSVRIVASNEAAFNHLQQNAKDLIQKFVEEGTYTEVSVDLNMGDTSQDTRDQNFQNHFALTSKSQQKQATDEEIIQYFETDKGNYNYKV</sequence>
<proteinExistence type="predicted"/>
<evidence type="ECO:0000313" key="3">
    <source>
        <dbReference type="Proteomes" id="UP000516160"/>
    </source>
</evidence>
<organism evidence="2 3">
    <name type="scientific">Alkalicella caledoniensis</name>
    <dbReference type="NCBI Taxonomy" id="2731377"/>
    <lineage>
        <taxon>Bacteria</taxon>
        <taxon>Bacillati</taxon>
        <taxon>Bacillota</taxon>
        <taxon>Clostridia</taxon>
        <taxon>Eubacteriales</taxon>
        <taxon>Proteinivoracaceae</taxon>
        <taxon>Alkalicella</taxon>
    </lineage>
</organism>
<accession>A0A7G9WCK9</accession>
<evidence type="ECO:0000259" key="1">
    <source>
        <dbReference type="Pfam" id="PF02120"/>
    </source>
</evidence>
<keyword evidence="2" id="KW-0282">Flagellum</keyword>
<dbReference type="KEGG" id="acae:HYG86_17385"/>
<dbReference type="Pfam" id="PF02120">
    <property type="entry name" value="Flg_hook"/>
    <property type="match status" value="1"/>
</dbReference>
<evidence type="ECO:0000313" key="2">
    <source>
        <dbReference type="EMBL" id="QNO16421.1"/>
    </source>
</evidence>
<keyword evidence="3" id="KW-1185">Reference proteome</keyword>
<dbReference type="CDD" id="cd17470">
    <property type="entry name" value="T3SS_Flik_C"/>
    <property type="match status" value="1"/>
</dbReference>
<gene>
    <name evidence="2" type="ORF">HYG86_17385</name>
</gene>
<dbReference type="AlphaFoldDB" id="A0A7G9WCK9"/>
<name>A0A7G9WCK9_ALKCA</name>
<feature type="domain" description="Flagellar hook-length control protein-like C-terminal" evidence="1">
    <location>
        <begin position="267"/>
        <end position="337"/>
    </location>
</feature>
<dbReference type="Proteomes" id="UP000516160">
    <property type="component" value="Chromosome"/>
</dbReference>
<dbReference type="EMBL" id="CP058559">
    <property type="protein sequence ID" value="QNO16421.1"/>
    <property type="molecule type" value="Genomic_DNA"/>
</dbReference>
<dbReference type="RefSeq" id="WP_213166812.1">
    <property type="nucleotide sequence ID" value="NZ_CP058559.1"/>
</dbReference>
<keyword evidence="2" id="KW-0969">Cilium</keyword>
<dbReference type="InterPro" id="IPR038610">
    <property type="entry name" value="FliK-like_C_sf"/>
</dbReference>
<dbReference type="Gene3D" id="3.30.750.140">
    <property type="match status" value="1"/>
</dbReference>
<protein>
    <submittedName>
        <fullName evidence="2">Flagellar hook-length control protein FliK</fullName>
    </submittedName>
</protein>